<feature type="transmembrane region" description="Helical" evidence="2">
    <location>
        <begin position="12"/>
        <end position="28"/>
    </location>
</feature>
<feature type="transmembrane region" description="Helical" evidence="2">
    <location>
        <begin position="1001"/>
        <end position="1023"/>
    </location>
</feature>
<evidence type="ECO:0000313" key="3">
    <source>
        <dbReference type="EMBL" id="ADE14698.1"/>
    </source>
</evidence>
<dbReference type="KEGG" id="nhl:Nhal_1559"/>
<keyword evidence="2" id="KW-0812">Transmembrane</keyword>
<dbReference type="AlphaFoldDB" id="D5C1R5"/>
<keyword evidence="2" id="KW-0472">Membrane</keyword>
<dbReference type="HOGENOM" id="CLU_291150_0_0_6"/>
<evidence type="ECO:0000256" key="2">
    <source>
        <dbReference type="SAM" id="Phobius"/>
    </source>
</evidence>
<feature type="transmembrane region" description="Helical" evidence="2">
    <location>
        <begin position="898"/>
        <end position="919"/>
    </location>
</feature>
<evidence type="ECO:0000313" key="4">
    <source>
        <dbReference type="Proteomes" id="UP000001844"/>
    </source>
</evidence>
<dbReference type="EMBL" id="CP001798">
    <property type="protein sequence ID" value="ADE14698.1"/>
    <property type="molecule type" value="Genomic_DNA"/>
</dbReference>
<organism evidence="3 4">
    <name type="scientific">Nitrosococcus halophilus (strain Nc4)</name>
    <dbReference type="NCBI Taxonomy" id="472759"/>
    <lineage>
        <taxon>Bacteria</taxon>
        <taxon>Pseudomonadati</taxon>
        <taxon>Pseudomonadota</taxon>
        <taxon>Gammaproteobacteria</taxon>
        <taxon>Chromatiales</taxon>
        <taxon>Chromatiaceae</taxon>
        <taxon>Nitrosococcus</taxon>
    </lineage>
</organism>
<keyword evidence="2" id="KW-1133">Transmembrane helix</keyword>
<evidence type="ECO:0000256" key="1">
    <source>
        <dbReference type="SAM" id="MobiDB-lite"/>
    </source>
</evidence>
<feature type="region of interest" description="Disordered" evidence="1">
    <location>
        <begin position="264"/>
        <end position="295"/>
    </location>
</feature>
<dbReference type="OrthoDB" id="242611at2"/>
<feature type="transmembrane region" description="Helical" evidence="2">
    <location>
        <begin position="866"/>
        <end position="886"/>
    </location>
</feature>
<feature type="compositionally biased region" description="Polar residues" evidence="1">
    <location>
        <begin position="265"/>
        <end position="276"/>
    </location>
</feature>
<feature type="region of interest" description="Disordered" evidence="1">
    <location>
        <begin position="471"/>
        <end position="492"/>
    </location>
</feature>
<feature type="transmembrane region" description="Helical" evidence="2">
    <location>
        <begin position="1086"/>
        <end position="1106"/>
    </location>
</feature>
<accession>D5C1R5</accession>
<reference evidence="4" key="1">
    <citation type="submission" date="2010-04" db="EMBL/GenBank/DDBJ databases">
        <title>Complete genome sequence of Nitrosococcus halophilus Nc4, a salt-adapted, aerobic obligate ammonia-oxidizing sulfur purple bacterium.</title>
        <authorList>
            <consortium name="US DOE Joint Genome Institute"/>
            <person name="Campbell M.A."/>
            <person name="Malfatti S.A."/>
            <person name="Chain P.S.G."/>
            <person name="Heidelberg J.F."/>
            <person name="Ward B.B."/>
            <person name="Klotz M.G."/>
        </authorList>
    </citation>
    <scope>NUCLEOTIDE SEQUENCE [LARGE SCALE GENOMIC DNA]</scope>
    <source>
        <strain evidence="4">Nc4</strain>
    </source>
</reference>
<dbReference type="Proteomes" id="UP000001844">
    <property type="component" value="Chromosome"/>
</dbReference>
<feature type="transmembrane region" description="Helical" evidence="2">
    <location>
        <begin position="691"/>
        <end position="708"/>
    </location>
</feature>
<keyword evidence="4" id="KW-1185">Reference proteome</keyword>
<feature type="transmembrane region" description="Helical" evidence="2">
    <location>
        <begin position="728"/>
        <end position="749"/>
    </location>
</feature>
<dbReference type="eggNOG" id="COG0683">
    <property type="taxonomic scope" value="Bacteria"/>
</dbReference>
<dbReference type="RefSeq" id="WP_013032585.1">
    <property type="nucleotide sequence ID" value="NC_013960.1"/>
</dbReference>
<protein>
    <submittedName>
        <fullName evidence="3">Uncharacterized protein</fullName>
    </submittedName>
</protein>
<name>D5C1R5_NITHN</name>
<feature type="compositionally biased region" description="Polar residues" evidence="1">
    <location>
        <begin position="481"/>
        <end position="492"/>
    </location>
</feature>
<gene>
    <name evidence="3" type="ordered locus">Nhal_1559</name>
</gene>
<dbReference type="STRING" id="472759.Nhal_1559"/>
<sequence>MDVPERQGPALPLSGVVLLLAIISAIIYQERPLKGSRPTSEFQEETAVYGIEDVPARLWQDPFAAVKRNPIRQDDTYQSEEISPCQFDKPIHRHTLSELQCQIQKERQAAATSVPPIVMAVMVFGGPYAESSEWRLRSRYAVVSALGRADYVPKDSEHIGFVDLLKDHHCSKTSMEDCPAAKLPRIIPYEWFHSVDKGKSSPLLVLWLDDNAFSETPLKKLITLRYLLQAEGNQKLHFKILGPAGSTNLLAMVKELENFLWPKTSVDTNHSPSQENTPKDTIKSPAQPENSEQFTDNPLKDAFEIYSSSATVSAGIANKPFSMLEVKEPLTHQFQRIGIEFYRTINNDWDLALELICELDRRGINAVCGPEENDCQAMLNEQCKIGNKLDFTTSDNNKGTPSIHPDHIILIAEWDTFYGRSLPKSFECAVKDWHSHLVTKTSLEKLPANKNCETQWIHRFSYLRGIDGQLSGKGDSKDAKTSQSSEKNNQTRKVAIDREKQIEQIERPVGRGQFDYLHRLSRQIHRLQEKLQQDNEEIKAIGVLGSDVYDKLLILQALKNRFPNAIFFTTDLDARLFHPAEYEWTRNLVVASGFGLQLNPELQRDIPPFRSAYQTSLFYASLLAITHDHPDRQDLFKKLLGPGHEQLNQARLQQLFKPRIFEIGYSGPVDLSVQDSHLHMPRENPFNQTRSGFGMAVLVLLLLLLYLSSDPVADGVNAVFKGFKAHPVSSFLGFILVAAFIAALIFWLVPTILKEDWWRAEDPIQWFEGISIWPSELLRTTAALLALLFIRKASHDIQNNHKNLAQSFFLPEQSNDLLTKNIFKKTWAGILVHRWRQDDTSNQRDVGTLWQEYLALSAKGPRLTRVVLYVLLFLGFGFLLMELLGQPNHPYRGDFSRWAEYSILAFSVGLMLFLVFWVVDATRLCAKFIEQLSTMELPWNWEKLALLSQKHNTPEDYLGPALKIRLVADQTIVISQLIIYPFIILAIMIVSRLSYFDNWTIPLGLIIIFTLLFIYALACGITLERAAENARSQIKGWLTEKQISVKGDPDAPDYYSEQIQLLIEDLKNIRRGAYVPFIRQPVVRAVLLPFGGVGGIALIDYLFSIFG</sequence>
<proteinExistence type="predicted"/>
<feature type="transmembrane region" description="Helical" evidence="2">
    <location>
        <begin position="972"/>
        <end position="995"/>
    </location>
</feature>